<comment type="catalytic activity">
    <reaction evidence="2">
        <text>Hydrolysis of proteins in presence of ATP.</text>
        <dbReference type="EC" id="3.4.21.53"/>
    </reaction>
</comment>
<evidence type="ECO:0000313" key="6">
    <source>
        <dbReference type="Proteomes" id="UP001224418"/>
    </source>
</evidence>
<feature type="active site" evidence="2">
    <location>
        <position position="678"/>
    </location>
</feature>
<keyword evidence="2" id="KW-0378">Hydrolase</keyword>
<feature type="domain" description="Lon proteolytic" evidence="4">
    <location>
        <begin position="545"/>
        <end position="740"/>
    </location>
</feature>
<dbReference type="Gene3D" id="3.30.230.10">
    <property type="match status" value="1"/>
</dbReference>
<dbReference type="Pfam" id="PF13654">
    <property type="entry name" value="AAA_32"/>
    <property type="match status" value="1"/>
</dbReference>
<evidence type="ECO:0000256" key="3">
    <source>
        <dbReference type="SAM" id="Coils"/>
    </source>
</evidence>
<dbReference type="PANTHER" id="PTHR10046">
    <property type="entry name" value="ATP DEPENDENT LON PROTEASE FAMILY MEMBER"/>
    <property type="match status" value="1"/>
</dbReference>
<dbReference type="InterPro" id="IPR027065">
    <property type="entry name" value="Lon_Prtase"/>
</dbReference>
<dbReference type="InterPro" id="IPR041699">
    <property type="entry name" value="AAA_32"/>
</dbReference>
<comment type="similarity">
    <text evidence="2">Belongs to the peptidase S16 family.</text>
</comment>
<dbReference type="InterPro" id="IPR027417">
    <property type="entry name" value="P-loop_NTPase"/>
</dbReference>
<evidence type="ECO:0000256" key="2">
    <source>
        <dbReference type="PROSITE-ProRule" id="PRU01122"/>
    </source>
</evidence>
<protein>
    <recommendedName>
        <fullName evidence="2">endopeptidase La</fullName>
        <ecNumber evidence="2">3.4.21.53</ecNumber>
    </recommendedName>
</protein>
<keyword evidence="2" id="KW-0720">Serine protease</keyword>
<evidence type="ECO:0000256" key="1">
    <source>
        <dbReference type="ARBA" id="ARBA00022670"/>
    </source>
</evidence>
<dbReference type="InterPro" id="IPR008269">
    <property type="entry name" value="Lon_proteolytic"/>
</dbReference>
<dbReference type="GO" id="GO:0006508">
    <property type="term" value="P:proteolysis"/>
    <property type="evidence" value="ECO:0007669"/>
    <property type="project" value="UniProtKB-KW"/>
</dbReference>
<dbReference type="Proteomes" id="UP001224418">
    <property type="component" value="Unassembled WGS sequence"/>
</dbReference>
<keyword evidence="1 2" id="KW-0645">Protease</keyword>
<dbReference type="GO" id="GO:0008233">
    <property type="term" value="F:peptidase activity"/>
    <property type="evidence" value="ECO:0007669"/>
    <property type="project" value="UniProtKB-KW"/>
</dbReference>
<dbReference type="SUPFAM" id="SSF54211">
    <property type="entry name" value="Ribosomal protein S5 domain 2-like"/>
    <property type="match status" value="1"/>
</dbReference>
<gene>
    <name evidence="5" type="ORF">QOZ93_002637</name>
</gene>
<evidence type="ECO:0000313" key="5">
    <source>
        <dbReference type="EMBL" id="MDQ0480887.1"/>
    </source>
</evidence>
<dbReference type="EC" id="3.4.21.53" evidence="2"/>
<dbReference type="PROSITE" id="PS51786">
    <property type="entry name" value="LON_PROTEOLYTIC"/>
    <property type="match status" value="1"/>
</dbReference>
<dbReference type="InterPro" id="IPR020568">
    <property type="entry name" value="Ribosomal_Su5_D2-typ_SF"/>
</dbReference>
<dbReference type="RefSeq" id="WP_307357156.1">
    <property type="nucleotide sequence ID" value="NZ_BAAACJ010000039.1"/>
</dbReference>
<comment type="caution">
    <text evidence="5">The sequence shown here is derived from an EMBL/GenBank/DDBJ whole genome shotgun (WGS) entry which is preliminary data.</text>
</comment>
<feature type="coiled-coil region" evidence="3">
    <location>
        <begin position="190"/>
        <end position="217"/>
    </location>
</feature>
<dbReference type="Gene3D" id="3.40.50.300">
    <property type="entry name" value="P-loop containing nucleotide triphosphate hydrolases"/>
    <property type="match status" value="2"/>
</dbReference>
<accession>A0ABU0JUV0</accession>
<evidence type="ECO:0000259" key="4">
    <source>
        <dbReference type="PROSITE" id="PS51786"/>
    </source>
</evidence>
<dbReference type="InterPro" id="IPR014721">
    <property type="entry name" value="Ribsml_uS5_D2-typ_fold_subgr"/>
</dbReference>
<organism evidence="5 6">
    <name type="scientific">Hathewaya limosa</name>
    <name type="common">Clostridium limosum</name>
    <dbReference type="NCBI Taxonomy" id="1536"/>
    <lineage>
        <taxon>Bacteria</taxon>
        <taxon>Bacillati</taxon>
        <taxon>Bacillota</taxon>
        <taxon>Clostridia</taxon>
        <taxon>Eubacteriales</taxon>
        <taxon>Clostridiaceae</taxon>
        <taxon>Hathewaya</taxon>
    </lineage>
</organism>
<keyword evidence="3" id="KW-0175">Coiled coil</keyword>
<keyword evidence="6" id="KW-1185">Reference proteome</keyword>
<feature type="active site" evidence="2">
    <location>
        <position position="635"/>
    </location>
</feature>
<name>A0ABU0JUV0_HATLI</name>
<reference evidence="5 6" key="1">
    <citation type="submission" date="2023-07" db="EMBL/GenBank/DDBJ databases">
        <title>Genomic Encyclopedia of Type Strains, Phase IV (KMG-IV): sequencing the most valuable type-strain genomes for metagenomic binning, comparative biology and taxonomic classification.</title>
        <authorList>
            <person name="Goeker M."/>
        </authorList>
    </citation>
    <scope>NUCLEOTIDE SEQUENCE [LARGE SCALE GENOMIC DNA]</scope>
    <source>
        <strain evidence="5 6">DSM 1400</strain>
    </source>
</reference>
<dbReference type="EMBL" id="JAUSWN010000032">
    <property type="protein sequence ID" value="MDQ0480887.1"/>
    <property type="molecule type" value="Genomic_DNA"/>
</dbReference>
<dbReference type="Pfam" id="PF05362">
    <property type="entry name" value="Lon_C"/>
    <property type="match status" value="1"/>
</dbReference>
<proteinExistence type="inferred from homology"/>
<sequence>MIRPLSYEEIAFKFDIENIDVKNMDSQVFVEFRNIYESLKTAINIEEDNYNIVIADKCTKDKVEDIKMLIKENCSKRKLHDIVYVTCEREMEPEVLVLNAGNGNKLKNFLEHIEDKYTEIILKFYNSFDEIDKDTVLQKYLQDRKSILNQLMESCKDKGFEINYGDDGFSFTPIKGEEKITEEEFDEMDLNEKECILENLKNVKEIAREVAKHLKNNEMQYLKEMKKIFKNYINEAFKDIKVQLLNTFKQDTVAIKFLEKAIIETNTTIDESFNKDFTEEQKKILKSIYKYKIFLLTSNEKDEVPIVYEEVPTYKNIFGNVEISHGDTIGAESTCNIQVGSLLKANDGFLILDLKELLSDKYAYAKLKKVLKEKKFTFENNGGLISLLAYESFKGEPIPINVKIVLIGGYKYFHLLYSYDSDFKELFKIYLQGEHLIPIDSEAKEALIQNMLYMCKKYKCKPLTNKAIKEVARIFSKDSERRDKLYFDNDKLKDIMIFSSAYAIDKGKRSIELNDIMNVSYKEELIEKYIRDEYKDGEILLNLKDSRVGEVNALSVIDLNHTKFGKPMRITCTCSRGNGRIIDAQKESNLSGKIHSKTLSILKGFLNSFMGGYNDIPVDFNISFEQIYGVVEGDSASVAEAMAILSALLKVPIRQNIAVTGSINQLGEVQPVGGINEKIEGFFKTCKCVDTVNNKGVLVPFRNFNNIVLKEEVELEIARGNFYIYAMDNIFDAIDVLFDGVNFRNRNILDDIQKELRRYTGKRDRK</sequence>